<dbReference type="EMBL" id="JBHUOG010000001">
    <property type="protein sequence ID" value="MFD2791987.1"/>
    <property type="molecule type" value="Genomic_DNA"/>
</dbReference>
<reference evidence="3" key="1">
    <citation type="journal article" date="2019" name="Int. J. Syst. Evol. Microbiol.">
        <title>The Global Catalogue of Microorganisms (GCM) 10K type strain sequencing project: providing services to taxonomists for standard genome sequencing and annotation.</title>
        <authorList>
            <consortium name="The Broad Institute Genomics Platform"/>
            <consortium name="The Broad Institute Genome Sequencing Center for Infectious Disease"/>
            <person name="Wu L."/>
            <person name="Ma J."/>
        </authorList>
    </citation>
    <scope>NUCLEOTIDE SEQUENCE [LARGE SCALE GENOMIC DNA]</scope>
    <source>
        <strain evidence="3">CCM 7044</strain>
    </source>
</reference>
<dbReference type="Proteomes" id="UP001597479">
    <property type="component" value="Unassembled WGS sequence"/>
</dbReference>
<proteinExistence type="predicted"/>
<feature type="region of interest" description="Disordered" evidence="1">
    <location>
        <begin position="294"/>
        <end position="355"/>
    </location>
</feature>
<organism evidence="2 3">
    <name type="scientific">Promicromonospora vindobonensis</name>
    <dbReference type="NCBI Taxonomy" id="195748"/>
    <lineage>
        <taxon>Bacteria</taxon>
        <taxon>Bacillati</taxon>
        <taxon>Actinomycetota</taxon>
        <taxon>Actinomycetes</taxon>
        <taxon>Micrococcales</taxon>
        <taxon>Promicromonosporaceae</taxon>
        <taxon>Promicromonospora</taxon>
    </lineage>
</organism>
<dbReference type="SUPFAM" id="SSF52309">
    <property type="entry name" value="N-(deoxy)ribosyltransferase-like"/>
    <property type="match status" value="1"/>
</dbReference>
<keyword evidence="3" id="KW-1185">Reference proteome</keyword>
<comment type="caution">
    <text evidence="2">The sequence shown here is derived from an EMBL/GenBank/DDBJ whole genome shotgun (WGS) entry which is preliminary data.</text>
</comment>
<feature type="compositionally biased region" description="Basic and acidic residues" evidence="1">
    <location>
        <begin position="325"/>
        <end position="355"/>
    </location>
</feature>
<protein>
    <submittedName>
        <fullName evidence="2">Uncharacterized protein</fullName>
    </submittedName>
</protein>
<dbReference type="RefSeq" id="WP_377179192.1">
    <property type="nucleotide sequence ID" value="NZ_JBHUOG010000001.1"/>
</dbReference>
<accession>A0ABW5VK54</accession>
<name>A0ABW5VK54_9MICO</name>
<gene>
    <name evidence="2" type="ORF">ACFS27_00355</name>
</gene>
<feature type="compositionally biased region" description="Low complexity" evidence="1">
    <location>
        <begin position="303"/>
        <end position="315"/>
    </location>
</feature>
<evidence type="ECO:0000313" key="2">
    <source>
        <dbReference type="EMBL" id="MFD2791987.1"/>
    </source>
</evidence>
<evidence type="ECO:0000313" key="3">
    <source>
        <dbReference type="Proteomes" id="UP001597479"/>
    </source>
</evidence>
<sequence>MTKAGKKQTCFIAMPITTHPEHAERYGGDPDHWAHVMDSLFEKAIEQAGFEPIKPVADGSHLIHGLIIQHLSTADLVLVDLSVHNPNVFFELGIRTALNLPIALVRDEFTVPPFDTSGINTHPYDSNLRGWELEQQQHSLAQHIQASYLSCGSQNPLWRRFGLTIKASEPDANESPLEAKVDLLMSQIGHMQSQMDRDRAVLRGSSVESDRPRSLGFHDSPQSEAYQALVDNVQNLLAVRHPDGSAVMDFEMVGPGVGQIVVDRRVTEREILQIQEVAAHLGVNVLVRRSGFDHREPSDHEAALAGQSSSAGSASDRARRKREHERRERELRARRQHERRERGLRERAERGEPSP</sequence>
<evidence type="ECO:0000256" key="1">
    <source>
        <dbReference type="SAM" id="MobiDB-lite"/>
    </source>
</evidence>